<dbReference type="Pfam" id="PF13625">
    <property type="entry name" value="Helicase_C_3"/>
    <property type="match status" value="1"/>
</dbReference>
<dbReference type="InterPro" id="IPR032830">
    <property type="entry name" value="XPB/Ssl2_N"/>
</dbReference>
<gene>
    <name evidence="3" type="ORF">GB881_13105</name>
</gene>
<evidence type="ECO:0000313" key="4">
    <source>
        <dbReference type="Proteomes" id="UP000437709"/>
    </source>
</evidence>
<evidence type="ECO:0000259" key="2">
    <source>
        <dbReference type="Pfam" id="PF13625"/>
    </source>
</evidence>
<feature type="compositionally biased region" description="Low complexity" evidence="1">
    <location>
        <begin position="723"/>
        <end position="734"/>
    </location>
</feature>
<dbReference type="AlphaFoldDB" id="A0A6N7EKM0"/>
<reference evidence="3 4" key="1">
    <citation type="submission" date="2019-10" db="EMBL/GenBank/DDBJ databases">
        <title>Georgenia wutianyii sp. nov. and Georgenia yuyongxinii sp. nov. isolated from plateau pika (Ochotona curzoniae) in the Qinghai-Tibet plateau of China.</title>
        <authorList>
            <person name="Tian Z."/>
        </authorList>
    </citation>
    <scope>NUCLEOTIDE SEQUENCE [LARGE SCALE GENOMIC DNA]</scope>
    <source>
        <strain evidence="3 4">JCM 19765</strain>
    </source>
</reference>
<proteinExistence type="predicted"/>
<feature type="region of interest" description="Disordered" evidence="1">
    <location>
        <begin position="174"/>
        <end position="238"/>
    </location>
</feature>
<evidence type="ECO:0000313" key="3">
    <source>
        <dbReference type="EMBL" id="MPV37971.1"/>
    </source>
</evidence>
<feature type="compositionally biased region" description="Low complexity" evidence="1">
    <location>
        <begin position="195"/>
        <end position="238"/>
    </location>
</feature>
<name>A0A6N7EKM0_9MICO</name>
<dbReference type="Proteomes" id="UP000437709">
    <property type="component" value="Unassembled WGS sequence"/>
</dbReference>
<feature type="domain" description="Helicase XPB/Ssl2 N-terminal" evidence="2">
    <location>
        <begin position="556"/>
        <end position="678"/>
    </location>
</feature>
<dbReference type="OrthoDB" id="3415124at2"/>
<evidence type="ECO:0000256" key="1">
    <source>
        <dbReference type="SAM" id="MobiDB-lite"/>
    </source>
</evidence>
<keyword evidence="4" id="KW-1185">Reference proteome</keyword>
<feature type="region of interest" description="Disordered" evidence="1">
    <location>
        <begin position="723"/>
        <end position="749"/>
    </location>
</feature>
<dbReference type="EMBL" id="WHPC01000057">
    <property type="protein sequence ID" value="MPV37971.1"/>
    <property type="molecule type" value="Genomic_DNA"/>
</dbReference>
<accession>A0A6N7EKM0</accession>
<sequence>MTTDGVAQRRAERSRGTSGRPAAHDAGRGRGVVHRTAQHSRVATTAALVAELTGRDDAALARLLAARPDLATPAPSSLTGLAARASARPSVERALSTMDTVEIAVAEAVAALAPVRAVTAAALGKAVGVDAGPALSRLRELALVVDGEPVAALVEALGPHPVGLGPTLADLDAAGAHATTPPAPTSGDVVTRGRAATSTAPTPTDTAETTTTGPGGTTTTDAAGTATSTVTAPPTTAGALRRTMKEAPPSAVGTLDALTWGPPVGTVSAGAPPEGAAWLLEHGLLRRLSPTQLVLPREVALAARGGRTHRSAPEPPTVDDLRRIPAVVVAAEGARAAEEIVRLVAALLRTWQHEPATVLRAGGVGVRELRRTAAALEVDETRAALVAELAAMAGLLSQDGDEQVVWTPARTADDWLADPLPLRWTQLARAWAATPRTPWLIGTRSDHGSALSAALEPTLERGWALELRRRILATLTTVPAGRAASAAQVHELLVWDRPRATAPASTVTAVLTEAETLGITGAGALTAAGRTLAGGGSEDEIAAALEAALPDPVGDLLVQGDLTAVVPGRPLPELAALLTLCTEVESRGSALTVRFTPESVRRALDAGVGATELLDALAGYSRTPLPQALEYLVRDAARRHGQVRVGAAGAYLRVDDGALATELTGNPALASLGLRTIAPTVLVSPAPPGEVLDVLREAGLAPVLEGPDGVVVLDGFDGGPVPARGAGAARPSRGIGRRGHRVPRGLPTYPGASAGTYARVLDDAHLGDVVARLRAGEEQARRDAERRADGAPAATDPVHALTILREAAGTGETLEIVVVGARGTPERRRVRALSVDGGRVRMADADRETEMTVAIHRISAVAPLPAD</sequence>
<dbReference type="RefSeq" id="WP_152193503.1">
    <property type="nucleotide sequence ID" value="NZ_VUKD01000001.1"/>
</dbReference>
<organism evidence="3 4">
    <name type="scientific">Georgenia subflava</name>
    <dbReference type="NCBI Taxonomy" id="1622177"/>
    <lineage>
        <taxon>Bacteria</taxon>
        <taxon>Bacillati</taxon>
        <taxon>Actinomycetota</taxon>
        <taxon>Actinomycetes</taxon>
        <taxon>Micrococcales</taxon>
        <taxon>Bogoriellaceae</taxon>
        <taxon>Georgenia</taxon>
    </lineage>
</organism>
<feature type="region of interest" description="Disordered" evidence="1">
    <location>
        <begin position="1"/>
        <end position="38"/>
    </location>
</feature>
<comment type="caution">
    <text evidence="3">The sequence shown here is derived from an EMBL/GenBank/DDBJ whole genome shotgun (WGS) entry which is preliminary data.</text>
</comment>
<protein>
    <recommendedName>
        <fullName evidence="2">Helicase XPB/Ssl2 N-terminal domain-containing protein</fullName>
    </recommendedName>
</protein>